<evidence type="ECO:0000256" key="2">
    <source>
        <dbReference type="ARBA" id="ARBA00022692"/>
    </source>
</evidence>
<evidence type="ECO:0000256" key="4">
    <source>
        <dbReference type="ARBA" id="ARBA00023136"/>
    </source>
</evidence>
<keyword evidence="4 6" id="KW-0472">Membrane</keyword>
<dbReference type="GO" id="GO:0016020">
    <property type="term" value="C:membrane"/>
    <property type="evidence" value="ECO:0007669"/>
    <property type="project" value="UniProtKB-SubCell"/>
</dbReference>
<protein>
    <submittedName>
        <fullName evidence="7">Colicin V production protein</fullName>
    </submittedName>
</protein>
<name>A0A0F3L0X0_9GAMM</name>
<gene>
    <name evidence="7" type="ORF">VI08_02330</name>
</gene>
<evidence type="ECO:0000256" key="6">
    <source>
        <dbReference type="SAM" id="Phobius"/>
    </source>
</evidence>
<comment type="caution">
    <text evidence="7">The sequence shown here is derived from an EMBL/GenBank/DDBJ whole genome shotgun (WGS) entry which is preliminary data.</text>
</comment>
<dbReference type="PATRIC" id="fig|345309.4.peg.2326"/>
<organism evidence="7 8">
    <name type="scientific">Luteibacter yeojuensis</name>
    <dbReference type="NCBI Taxonomy" id="345309"/>
    <lineage>
        <taxon>Bacteria</taxon>
        <taxon>Pseudomonadati</taxon>
        <taxon>Pseudomonadota</taxon>
        <taxon>Gammaproteobacteria</taxon>
        <taxon>Lysobacterales</taxon>
        <taxon>Rhodanobacteraceae</taxon>
        <taxon>Luteibacter</taxon>
    </lineage>
</organism>
<reference evidence="7 8" key="1">
    <citation type="submission" date="2015-03" db="EMBL/GenBank/DDBJ databases">
        <title>Draft genome sequence of Luteibacter yeojuensis strain SU11.</title>
        <authorList>
            <person name="Sulaiman J."/>
            <person name="Priya K."/>
            <person name="Chan K.-G."/>
        </authorList>
    </citation>
    <scope>NUCLEOTIDE SEQUENCE [LARGE SCALE GENOMIC DNA]</scope>
    <source>
        <strain evidence="7 8">SU11</strain>
    </source>
</reference>
<accession>A0A0F3L0X0</accession>
<evidence type="ECO:0000313" key="7">
    <source>
        <dbReference type="EMBL" id="KJV37103.1"/>
    </source>
</evidence>
<keyword evidence="3 6" id="KW-1133">Transmembrane helix</keyword>
<feature type="region of interest" description="Disordered" evidence="5">
    <location>
        <begin position="185"/>
        <end position="211"/>
    </location>
</feature>
<proteinExistence type="predicted"/>
<evidence type="ECO:0000256" key="5">
    <source>
        <dbReference type="SAM" id="MobiDB-lite"/>
    </source>
</evidence>
<dbReference type="InterPro" id="IPR052719">
    <property type="entry name" value="CvpA-like"/>
</dbReference>
<dbReference type="EMBL" id="JZRB01000003">
    <property type="protein sequence ID" value="KJV37103.1"/>
    <property type="molecule type" value="Genomic_DNA"/>
</dbReference>
<feature type="transmembrane region" description="Helical" evidence="6">
    <location>
        <begin position="64"/>
        <end position="85"/>
    </location>
</feature>
<feature type="transmembrane region" description="Helical" evidence="6">
    <location>
        <begin position="7"/>
        <end position="25"/>
    </location>
</feature>
<sequence>MNWADYVILAVLFISVLIGLARGLISEVLSLVIWVAAFWIAWAIGPQLAHYLEGSVSNATARVGIGYAIAFVVVLVIGGIIRFLVSRLVASTGLGGTDRLFGMLFGLVRGVLIVSLVVFMLGFTPLPRDPWWHESMMLQQFSAPAAWIGEQIPANVRDYMHPPEALKNMKMPDVQLPSKDDLMKLRDLPIPGQTRDNTQAHPAAASTAASS</sequence>
<dbReference type="AlphaFoldDB" id="A0A0F3L0X0"/>
<keyword evidence="8" id="KW-1185">Reference proteome</keyword>
<dbReference type="GO" id="GO:0009403">
    <property type="term" value="P:toxin biosynthetic process"/>
    <property type="evidence" value="ECO:0007669"/>
    <property type="project" value="InterPro"/>
</dbReference>
<comment type="subcellular location">
    <subcellularLocation>
        <location evidence="1">Membrane</location>
        <topology evidence="1">Multi-pass membrane protein</topology>
    </subcellularLocation>
</comment>
<dbReference type="OrthoDB" id="9810601at2"/>
<dbReference type="PANTHER" id="PTHR36926">
    <property type="entry name" value="COLICIN V PRODUCTION PROTEIN"/>
    <property type="match status" value="1"/>
</dbReference>
<evidence type="ECO:0000256" key="3">
    <source>
        <dbReference type="ARBA" id="ARBA00022989"/>
    </source>
</evidence>
<keyword evidence="2 6" id="KW-0812">Transmembrane</keyword>
<dbReference type="PANTHER" id="PTHR36926:SF1">
    <property type="entry name" value="COLICIN V PRODUCTION PROTEIN"/>
    <property type="match status" value="1"/>
</dbReference>
<dbReference type="InterPro" id="IPR003825">
    <property type="entry name" value="Colicin-V_CvpA"/>
</dbReference>
<feature type="transmembrane region" description="Helical" evidence="6">
    <location>
        <begin position="100"/>
        <end position="123"/>
    </location>
</feature>
<evidence type="ECO:0000313" key="8">
    <source>
        <dbReference type="Proteomes" id="UP000033651"/>
    </source>
</evidence>
<evidence type="ECO:0000256" key="1">
    <source>
        <dbReference type="ARBA" id="ARBA00004141"/>
    </source>
</evidence>
<dbReference type="Proteomes" id="UP000033651">
    <property type="component" value="Unassembled WGS sequence"/>
</dbReference>
<feature type="transmembrane region" description="Helical" evidence="6">
    <location>
        <begin position="31"/>
        <end position="52"/>
    </location>
</feature>
<dbReference type="Pfam" id="PF02674">
    <property type="entry name" value="Colicin_V"/>
    <property type="match status" value="1"/>
</dbReference>